<reference evidence="3" key="1">
    <citation type="submission" date="2016-10" db="EMBL/GenBank/DDBJ databases">
        <authorList>
            <person name="Varghese N."/>
            <person name="Submissions S."/>
        </authorList>
    </citation>
    <scope>NUCLEOTIDE SEQUENCE [LARGE SCALE GENOMIC DNA]</scope>
    <source>
        <strain evidence="3">LP51</strain>
    </source>
</reference>
<sequence>MRRVILYIATSLDGYIARPNGDTSWLHDERYSLEGEDFGYGALLQSIDTTLMGYKTYQVILGFDMPFPYPDKVNYVLSRSPHADAAHVQFVQEDATVFVRNLKRQQGKNIWLIGGGQVNTLLLKAGLIDEFIITYVPVILGDGIPLFAQGTPEKQLHVLESKSFRNGFVQLWMQP</sequence>
<dbReference type="InterPro" id="IPR050765">
    <property type="entry name" value="Riboflavin_Biosynth_HTPR"/>
</dbReference>
<gene>
    <name evidence="2" type="ORF">SAMN05421739_104390</name>
</gene>
<dbReference type="SUPFAM" id="SSF53597">
    <property type="entry name" value="Dihydrofolate reductase-like"/>
    <property type="match status" value="1"/>
</dbReference>
<dbReference type="GO" id="GO:0008703">
    <property type="term" value="F:5-amino-6-(5-phosphoribosylamino)uracil reductase activity"/>
    <property type="evidence" value="ECO:0007669"/>
    <property type="project" value="InterPro"/>
</dbReference>
<keyword evidence="3" id="KW-1185">Reference proteome</keyword>
<name>A0A1I2VVQ3_9BACT</name>
<dbReference type="EMBL" id="FOOT01000004">
    <property type="protein sequence ID" value="SFG93190.1"/>
    <property type="molecule type" value="Genomic_DNA"/>
</dbReference>
<dbReference type="AlphaFoldDB" id="A0A1I2VVQ3"/>
<proteinExistence type="predicted"/>
<evidence type="ECO:0000313" key="2">
    <source>
        <dbReference type="EMBL" id="SFG93190.1"/>
    </source>
</evidence>
<dbReference type="InterPro" id="IPR024072">
    <property type="entry name" value="DHFR-like_dom_sf"/>
</dbReference>
<dbReference type="Gene3D" id="3.40.430.10">
    <property type="entry name" value="Dihydrofolate Reductase, subunit A"/>
    <property type="match status" value="1"/>
</dbReference>
<dbReference type="Proteomes" id="UP000198724">
    <property type="component" value="Unassembled WGS sequence"/>
</dbReference>
<accession>A0A1I2VVQ3</accession>
<feature type="domain" description="Bacterial bifunctional deaminase-reductase C-terminal" evidence="1">
    <location>
        <begin position="3"/>
        <end position="168"/>
    </location>
</feature>
<dbReference type="PANTHER" id="PTHR38011:SF11">
    <property type="entry name" value="2,5-DIAMINO-6-RIBOSYLAMINO-4(3H)-PYRIMIDINONE 5'-PHOSPHATE REDUCTASE"/>
    <property type="match status" value="1"/>
</dbReference>
<dbReference type="InterPro" id="IPR002734">
    <property type="entry name" value="RibDG_C"/>
</dbReference>
<dbReference type="Pfam" id="PF01872">
    <property type="entry name" value="RibD_C"/>
    <property type="match status" value="1"/>
</dbReference>
<evidence type="ECO:0000313" key="3">
    <source>
        <dbReference type="Proteomes" id="UP000198724"/>
    </source>
</evidence>
<dbReference type="STRING" id="1436961.SAMN05421739_104390"/>
<dbReference type="PANTHER" id="PTHR38011">
    <property type="entry name" value="DIHYDROFOLATE REDUCTASE FAMILY PROTEIN (AFU_ORTHOLOGUE AFUA_8G06820)"/>
    <property type="match status" value="1"/>
</dbReference>
<organism evidence="2 3">
    <name type="scientific">Pontibacter chinhatensis</name>
    <dbReference type="NCBI Taxonomy" id="1436961"/>
    <lineage>
        <taxon>Bacteria</taxon>
        <taxon>Pseudomonadati</taxon>
        <taxon>Bacteroidota</taxon>
        <taxon>Cytophagia</taxon>
        <taxon>Cytophagales</taxon>
        <taxon>Hymenobacteraceae</taxon>
        <taxon>Pontibacter</taxon>
    </lineage>
</organism>
<dbReference type="RefSeq" id="WP_092102571.1">
    <property type="nucleotide sequence ID" value="NZ_FOOT01000004.1"/>
</dbReference>
<protein>
    <submittedName>
        <fullName evidence="2">Dihydrofolate reductase</fullName>
    </submittedName>
</protein>
<dbReference type="GO" id="GO:0009231">
    <property type="term" value="P:riboflavin biosynthetic process"/>
    <property type="evidence" value="ECO:0007669"/>
    <property type="project" value="InterPro"/>
</dbReference>
<dbReference type="OrthoDB" id="195113at2"/>
<evidence type="ECO:0000259" key="1">
    <source>
        <dbReference type="Pfam" id="PF01872"/>
    </source>
</evidence>